<evidence type="ECO:0000313" key="1">
    <source>
        <dbReference type="EMBL" id="PWJ95952.1"/>
    </source>
</evidence>
<reference evidence="1 2" key="1">
    <citation type="submission" date="2018-05" db="EMBL/GenBank/DDBJ databases">
        <title>Genomic Encyclopedia of Type Strains, Phase IV (KMG-IV): sequencing the most valuable type-strain genomes for metagenomic binning, comparative biology and taxonomic classification.</title>
        <authorList>
            <person name="Goeker M."/>
        </authorList>
    </citation>
    <scope>NUCLEOTIDE SEQUENCE [LARGE SCALE GENOMIC DNA]</scope>
    <source>
        <strain evidence="1 2">DSM 24906</strain>
    </source>
</reference>
<gene>
    <name evidence="1" type="ORF">C7380_103131</name>
</gene>
<dbReference type="AlphaFoldDB" id="A0AA45C8H0"/>
<dbReference type="InterPro" id="IPR013372">
    <property type="entry name" value="Eut_put"/>
</dbReference>
<keyword evidence="2" id="KW-1185">Reference proteome</keyword>
<sequence length="215" mass="25170">MNTKELVELITVEVIKRLKLKNKKKLLVLNEGFKSLDDLLTDYEIIHYSEDLELKDFDEIYLGKMDLKMISHLANGIIINEIEDLILKSLLKDKKIFLFSEDIELKKFNNTKNTNLYKIFNQNIENIKNIGIIILDEKIDIKENININTKYKNEVKEEDSIILKNKLITENELKKLGLKNGSKINIGNKSIITPLAKDYIRIHKIRLTKSQEEKI</sequence>
<proteinExistence type="predicted"/>
<accession>A0AA45C8H0</accession>
<evidence type="ECO:0000313" key="2">
    <source>
        <dbReference type="Proteomes" id="UP000245921"/>
    </source>
</evidence>
<organism evidence="1 2">
    <name type="scientific">Oceanotoga teriensis</name>
    <dbReference type="NCBI Taxonomy" id="515440"/>
    <lineage>
        <taxon>Bacteria</taxon>
        <taxon>Thermotogati</taxon>
        <taxon>Thermotogota</taxon>
        <taxon>Thermotogae</taxon>
        <taxon>Petrotogales</taxon>
        <taxon>Petrotogaceae</taxon>
        <taxon>Oceanotoga</taxon>
    </lineage>
</organism>
<comment type="caution">
    <text evidence="1">The sequence shown here is derived from an EMBL/GenBank/DDBJ whole genome shotgun (WGS) entry which is preliminary data.</text>
</comment>
<dbReference type="Proteomes" id="UP000245921">
    <property type="component" value="Unassembled WGS sequence"/>
</dbReference>
<dbReference type="RefSeq" id="WP_109604069.1">
    <property type="nucleotide sequence ID" value="NZ_JAMHJO010000007.1"/>
</dbReference>
<dbReference type="EMBL" id="QGGI01000003">
    <property type="protein sequence ID" value="PWJ95952.1"/>
    <property type="molecule type" value="Genomic_DNA"/>
</dbReference>
<dbReference type="PIRSF" id="PIRSF034981">
    <property type="entry name" value="Eut_put"/>
    <property type="match status" value="1"/>
</dbReference>
<name>A0AA45C8H0_9BACT</name>
<protein>
    <submittedName>
        <fullName evidence="1">Ethanolamine utilization protein</fullName>
    </submittedName>
</protein>